<accession>A0A521AUW2</accession>
<dbReference type="CDD" id="cd00075">
    <property type="entry name" value="HATPase"/>
    <property type="match status" value="1"/>
</dbReference>
<evidence type="ECO:0000256" key="1">
    <source>
        <dbReference type="ARBA" id="ARBA00000085"/>
    </source>
</evidence>
<dbReference type="EC" id="2.7.13.3" evidence="2"/>
<dbReference type="InterPro" id="IPR004358">
    <property type="entry name" value="Sig_transdc_His_kin-like_C"/>
</dbReference>
<evidence type="ECO:0000256" key="6">
    <source>
        <dbReference type="ARBA" id="ARBA00023012"/>
    </source>
</evidence>
<comment type="catalytic activity">
    <reaction evidence="1">
        <text>ATP + protein L-histidine = ADP + protein N-phospho-L-histidine.</text>
        <dbReference type="EC" id="2.7.13.3"/>
    </reaction>
</comment>
<dbReference type="InterPro" id="IPR050736">
    <property type="entry name" value="Sensor_HK_Regulatory"/>
</dbReference>
<dbReference type="Gene3D" id="3.30.565.10">
    <property type="entry name" value="Histidine kinase-like ATPase, C-terminal domain"/>
    <property type="match status" value="1"/>
</dbReference>
<keyword evidence="7" id="KW-1133">Transmembrane helix</keyword>
<keyword evidence="5 9" id="KW-0418">Kinase</keyword>
<sequence>MEKESPKSIYRKNLPLISSFVILVTLTLVIGLLLGYKFTQKFVEGQFDGDKAKVLDKTIENYNDLVNNRIPQISLFQGYLDSVSVEKIVYSRLRSFPFINSIVFYDTEISNHPLGPLTIALRKDRFSAECKGIYKYGKGKPPEVLYKKGRLNNYPSNIEGDFNAAMLKFASYVEGSDTTRVPDNNEIFKTFYTISDNKISYLNVPRREEIRVYKDFILDSKQPLSSVYEHDLLTFNLNPYALQIRNTNPRLYETVLIKPFTFDSLSTDARNYYTTGIALPGAFSDYQLYFISSKRFINKEIFAIFKPIAISFIIVYLLLMFIAYLIFRNMNINQKLFKLQYDFINNLTHEFKTPVSVIKIAGDNIRSSDTLSDRERLHYGKILNEEADKLNDLMNKLLSFTQLENKSIKIKYSRINIEIFCQNQVDAYQLKYPDFDIQYSLDDVDYLETDIVLLNSVFTNLIDNAYKYSPSGRKQLTINITRQKRLIIMNFIDQGIGIEKSELENIFKKFYKVDNEFNRHGSVGIGLAFCKEVVNFMHGEIEVKSKPGKGSEFKITLPLKRI</sequence>
<evidence type="ECO:0000313" key="10">
    <source>
        <dbReference type="Proteomes" id="UP000315971"/>
    </source>
</evidence>
<dbReference type="InterPro" id="IPR003661">
    <property type="entry name" value="HisK_dim/P_dom"/>
</dbReference>
<reference evidence="9 10" key="1">
    <citation type="submission" date="2017-05" db="EMBL/GenBank/DDBJ databases">
        <authorList>
            <person name="Varghese N."/>
            <person name="Submissions S."/>
        </authorList>
    </citation>
    <scope>NUCLEOTIDE SEQUENCE [LARGE SCALE GENOMIC DNA]</scope>
    <source>
        <strain evidence="9 10">DSM 21342</strain>
    </source>
</reference>
<dbReference type="AlphaFoldDB" id="A0A521AUW2"/>
<dbReference type="SUPFAM" id="SSF47384">
    <property type="entry name" value="Homodimeric domain of signal transducing histidine kinase"/>
    <property type="match status" value="1"/>
</dbReference>
<dbReference type="Proteomes" id="UP000315971">
    <property type="component" value="Unassembled WGS sequence"/>
</dbReference>
<keyword evidence="10" id="KW-1185">Reference proteome</keyword>
<evidence type="ECO:0000256" key="4">
    <source>
        <dbReference type="ARBA" id="ARBA00022679"/>
    </source>
</evidence>
<dbReference type="CDD" id="cd00082">
    <property type="entry name" value="HisKA"/>
    <property type="match status" value="1"/>
</dbReference>
<evidence type="ECO:0000313" key="9">
    <source>
        <dbReference type="EMBL" id="SMO38616.1"/>
    </source>
</evidence>
<dbReference type="GO" id="GO:0000155">
    <property type="term" value="F:phosphorelay sensor kinase activity"/>
    <property type="evidence" value="ECO:0007669"/>
    <property type="project" value="InterPro"/>
</dbReference>
<dbReference type="Pfam" id="PF00512">
    <property type="entry name" value="HisKA"/>
    <property type="match status" value="1"/>
</dbReference>
<dbReference type="PANTHER" id="PTHR43711:SF1">
    <property type="entry name" value="HISTIDINE KINASE 1"/>
    <property type="match status" value="1"/>
</dbReference>
<feature type="transmembrane region" description="Helical" evidence="7">
    <location>
        <begin position="301"/>
        <end position="327"/>
    </location>
</feature>
<feature type="domain" description="Histidine kinase" evidence="8">
    <location>
        <begin position="346"/>
        <end position="561"/>
    </location>
</feature>
<name>A0A521AUW2_9SPHI</name>
<dbReference type="SMART" id="SM00388">
    <property type="entry name" value="HisKA"/>
    <property type="match status" value="1"/>
</dbReference>
<dbReference type="RefSeq" id="WP_142601037.1">
    <property type="nucleotide sequence ID" value="NZ_FXSZ01000001.1"/>
</dbReference>
<dbReference type="PROSITE" id="PS50109">
    <property type="entry name" value="HIS_KIN"/>
    <property type="match status" value="1"/>
</dbReference>
<dbReference type="PANTHER" id="PTHR43711">
    <property type="entry name" value="TWO-COMPONENT HISTIDINE KINASE"/>
    <property type="match status" value="1"/>
</dbReference>
<proteinExistence type="predicted"/>
<dbReference type="OrthoDB" id="921707at2"/>
<keyword evidence="6" id="KW-0902">Two-component regulatory system</keyword>
<evidence type="ECO:0000256" key="7">
    <source>
        <dbReference type="SAM" id="Phobius"/>
    </source>
</evidence>
<evidence type="ECO:0000256" key="5">
    <source>
        <dbReference type="ARBA" id="ARBA00022777"/>
    </source>
</evidence>
<feature type="transmembrane region" description="Helical" evidence="7">
    <location>
        <begin position="16"/>
        <end position="36"/>
    </location>
</feature>
<keyword evidence="7" id="KW-0472">Membrane</keyword>
<keyword evidence="4" id="KW-0808">Transferase</keyword>
<dbReference type="Gene3D" id="1.10.287.130">
    <property type="match status" value="1"/>
</dbReference>
<gene>
    <name evidence="9" type="ORF">SAMN06265350_101425</name>
</gene>
<evidence type="ECO:0000256" key="3">
    <source>
        <dbReference type="ARBA" id="ARBA00022553"/>
    </source>
</evidence>
<dbReference type="SUPFAM" id="SSF55874">
    <property type="entry name" value="ATPase domain of HSP90 chaperone/DNA topoisomerase II/histidine kinase"/>
    <property type="match status" value="1"/>
</dbReference>
<evidence type="ECO:0000256" key="2">
    <source>
        <dbReference type="ARBA" id="ARBA00012438"/>
    </source>
</evidence>
<dbReference type="Pfam" id="PF02518">
    <property type="entry name" value="HATPase_c"/>
    <property type="match status" value="1"/>
</dbReference>
<dbReference type="PRINTS" id="PR00344">
    <property type="entry name" value="BCTRLSENSOR"/>
</dbReference>
<dbReference type="FunFam" id="3.30.565.10:FF:000006">
    <property type="entry name" value="Sensor histidine kinase WalK"/>
    <property type="match status" value="1"/>
</dbReference>
<dbReference type="EMBL" id="FXSZ01000001">
    <property type="protein sequence ID" value="SMO38616.1"/>
    <property type="molecule type" value="Genomic_DNA"/>
</dbReference>
<dbReference type="InterPro" id="IPR036097">
    <property type="entry name" value="HisK_dim/P_sf"/>
</dbReference>
<organism evidence="9 10">
    <name type="scientific">Solitalea koreensis</name>
    <dbReference type="NCBI Taxonomy" id="543615"/>
    <lineage>
        <taxon>Bacteria</taxon>
        <taxon>Pseudomonadati</taxon>
        <taxon>Bacteroidota</taxon>
        <taxon>Sphingobacteriia</taxon>
        <taxon>Sphingobacteriales</taxon>
        <taxon>Sphingobacteriaceae</taxon>
        <taxon>Solitalea</taxon>
    </lineage>
</organism>
<dbReference type="InterPro" id="IPR036890">
    <property type="entry name" value="HATPase_C_sf"/>
</dbReference>
<evidence type="ECO:0000259" key="8">
    <source>
        <dbReference type="PROSITE" id="PS50109"/>
    </source>
</evidence>
<dbReference type="InterPro" id="IPR005467">
    <property type="entry name" value="His_kinase_dom"/>
</dbReference>
<dbReference type="InterPro" id="IPR003594">
    <property type="entry name" value="HATPase_dom"/>
</dbReference>
<protein>
    <recommendedName>
        <fullName evidence="2">histidine kinase</fullName>
        <ecNumber evidence="2">2.7.13.3</ecNumber>
    </recommendedName>
</protein>
<keyword evidence="3" id="KW-0597">Phosphoprotein</keyword>
<dbReference type="SMART" id="SM00387">
    <property type="entry name" value="HATPase_c"/>
    <property type="match status" value="1"/>
</dbReference>
<keyword evidence="7" id="KW-0812">Transmembrane</keyword>